<protein>
    <submittedName>
        <fullName evidence="2">Uncharacterized protein</fullName>
    </submittedName>
</protein>
<organism evidence="2 3">
    <name type="scientific">Helicoverpa armigera</name>
    <name type="common">Cotton bollworm</name>
    <name type="synonym">Heliothis armigera</name>
    <dbReference type="NCBI Taxonomy" id="29058"/>
    <lineage>
        <taxon>Eukaryota</taxon>
        <taxon>Metazoa</taxon>
        <taxon>Ecdysozoa</taxon>
        <taxon>Arthropoda</taxon>
        <taxon>Hexapoda</taxon>
        <taxon>Insecta</taxon>
        <taxon>Pterygota</taxon>
        <taxon>Neoptera</taxon>
        <taxon>Endopterygota</taxon>
        <taxon>Lepidoptera</taxon>
        <taxon>Glossata</taxon>
        <taxon>Ditrysia</taxon>
        <taxon>Noctuoidea</taxon>
        <taxon>Noctuidae</taxon>
        <taxon>Heliothinae</taxon>
        <taxon>Helicoverpa</taxon>
    </lineage>
</organism>
<proteinExistence type="predicted"/>
<dbReference type="OrthoDB" id="1920326at2759"/>
<dbReference type="AlphaFoldDB" id="A0A2W1BVI1"/>
<feature type="region of interest" description="Disordered" evidence="1">
    <location>
        <begin position="559"/>
        <end position="601"/>
    </location>
</feature>
<evidence type="ECO:0000313" key="3">
    <source>
        <dbReference type="Proteomes" id="UP000249218"/>
    </source>
</evidence>
<keyword evidence="3" id="KW-1185">Reference proteome</keyword>
<sequence length="601" mass="69502">MLLEQLGSKRTVLSWLFGSNGTSVWSHLDDYCSMYADVHYKMKPVKLKDGSKEKHSKTKEPAVLSKRYTHSTRTKPLYNNCYLEAPDGELLCTCDQKKAYWFVNKELADVMKEDPLTVRLRFEPAGRSVGDVGRYYQLKKENKCVVCGSTNSYIRKNVVPREYRKLFPEIMKEHSSHDVVLLCTSCHQQSNMRDLAMRGRLADLCDAPLATGVRNGSSKFLEDAVSKKIKSAARALRHQCDKLPEARRKELEDILLQHYPEQDEITEELLEEASNITVLYENSEYESHGAKVVDYFLNHEGLLRLEEMWREHFLSSMKPRFMPELWSVKHNEERLRVKWNEGRLSQEQLKSIGLTTLLKVDLELMSVLSGMEVQSYVLEDHCCIVYHMQHPSEYEVKHGLRIELKNGVNEVSKSSLPLGFNLDAVMEDFDNIMLPGCLGAIRKALVAYYNRLQQYEALKKLLNIEAQLFKFQDGSHIEIAFVAQNEMDEEAEQFDMVLMLDYRLYDIRPKQFSFKETDLPEGAADVLSEQCAIFKRKPLHKAFRETFIDGAGPYKFVEQVGSGPVQQPRRRRFRPARRDYNNDDTFLPEDCSEHSDDGDVA</sequence>
<gene>
    <name evidence="2" type="primary">HaOG203099</name>
    <name evidence="2" type="ORF">B5X24_HaOG203099</name>
</gene>
<dbReference type="EMBL" id="KZ149923">
    <property type="protein sequence ID" value="PZC77655.1"/>
    <property type="molecule type" value="Genomic_DNA"/>
</dbReference>
<accession>A0A2W1BVI1</accession>
<dbReference type="Proteomes" id="UP000249218">
    <property type="component" value="Unassembled WGS sequence"/>
</dbReference>
<evidence type="ECO:0000256" key="1">
    <source>
        <dbReference type="SAM" id="MobiDB-lite"/>
    </source>
</evidence>
<reference evidence="2 3" key="1">
    <citation type="journal article" date="2017" name="BMC Biol.">
        <title>Genomic innovations, transcriptional plasticity and gene loss underlying the evolution and divergence of two highly polyphagous and invasive Helicoverpa pest species.</title>
        <authorList>
            <person name="Pearce S.L."/>
            <person name="Clarke D.F."/>
            <person name="East P.D."/>
            <person name="Elfekih S."/>
            <person name="Gordon K.H."/>
            <person name="Jermiin L.S."/>
            <person name="McGaughran A."/>
            <person name="Oakeshott J.G."/>
            <person name="Papanikolaou A."/>
            <person name="Perera O.P."/>
            <person name="Rane R.V."/>
            <person name="Richards S."/>
            <person name="Tay W.T."/>
            <person name="Walsh T.K."/>
            <person name="Anderson A."/>
            <person name="Anderson C.J."/>
            <person name="Asgari S."/>
            <person name="Board P.G."/>
            <person name="Bretschneider A."/>
            <person name="Campbell P.M."/>
            <person name="Chertemps T."/>
            <person name="Christeller J.T."/>
            <person name="Coppin C.W."/>
            <person name="Downes S.J."/>
            <person name="Duan G."/>
            <person name="Farnsworth C.A."/>
            <person name="Good R.T."/>
            <person name="Han L.B."/>
            <person name="Han Y.C."/>
            <person name="Hatje K."/>
            <person name="Horne I."/>
            <person name="Huang Y.P."/>
            <person name="Hughes D.S."/>
            <person name="Jacquin-Joly E."/>
            <person name="James W."/>
            <person name="Jhangiani S."/>
            <person name="Kollmar M."/>
            <person name="Kuwar S.S."/>
            <person name="Li S."/>
            <person name="Liu N.Y."/>
            <person name="Maibeche M.T."/>
            <person name="Miller J.R."/>
            <person name="Montagne N."/>
            <person name="Perry T."/>
            <person name="Qu J."/>
            <person name="Song S.V."/>
            <person name="Sutton G.G."/>
            <person name="Vogel H."/>
            <person name="Walenz B.P."/>
            <person name="Xu W."/>
            <person name="Zhang H.J."/>
            <person name="Zou Z."/>
            <person name="Batterham P."/>
            <person name="Edwards O.R."/>
            <person name="Feyereisen R."/>
            <person name="Gibbs R.A."/>
            <person name="Heckel D.G."/>
            <person name="McGrath A."/>
            <person name="Robin C."/>
            <person name="Scherer S.E."/>
            <person name="Worley K.C."/>
            <person name="Wu Y.D."/>
        </authorList>
    </citation>
    <scope>NUCLEOTIDE SEQUENCE [LARGE SCALE GENOMIC DNA]</scope>
    <source>
        <strain evidence="2">Harm_GR_Male_#8</strain>
        <tissue evidence="2">Whole organism</tissue>
    </source>
</reference>
<name>A0A2W1BVI1_HELAM</name>
<evidence type="ECO:0000313" key="2">
    <source>
        <dbReference type="EMBL" id="PZC77655.1"/>
    </source>
</evidence>
<feature type="compositionally biased region" description="Basic and acidic residues" evidence="1">
    <location>
        <begin position="591"/>
        <end position="601"/>
    </location>
</feature>